<comment type="caution">
    <text evidence="10">The sequence shown here is derived from an EMBL/GenBank/DDBJ whole genome shotgun (WGS) entry which is preliminary data.</text>
</comment>
<organism evidence="10 11">
    <name type="scientific">Platanthera zijinensis</name>
    <dbReference type="NCBI Taxonomy" id="2320716"/>
    <lineage>
        <taxon>Eukaryota</taxon>
        <taxon>Viridiplantae</taxon>
        <taxon>Streptophyta</taxon>
        <taxon>Embryophyta</taxon>
        <taxon>Tracheophyta</taxon>
        <taxon>Spermatophyta</taxon>
        <taxon>Magnoliopsida</taxon>
        <taxon>Liliopsida</taxon>
        <taxon>Asparagales</taxon>
        <taxon>Orchidaceae</taxon>
        <taxon>Orchidoideae</taxon>
        <taxon>Orchideae</taxon>
        <taxon>Orchidinae</taxon>
        <taxon>Platanthera</taxon>
    </lineage>
</organism>
<accession>A0AAP0AX43</accession>
<dbReference type="Proteomes" id="UP001418222">
    <property type="component" value="Unassembled WGS sequence"/>
</dbReference>
<dbReference type="EMBL" id="JBBWWQ010000019">
    <property type="protein sequence ID" value="KAK8918476.1"/>
    <property type="molecule type" value="Genomic_DNA"/>
</dbReference>
<keyword evidence="3" id="KW-0548">Nucleotidyltransferase</keyword>
<keyword evidence="5" id="KW-0255">Endonuclease</keyword>
<evidence type="ECO:0000256" key="6">
    <source>
        <dbReference type="ARBA" id="ARBA00022801"/>
    </source>
</evidence>
<name>A0AAP0AX43_9ASPA</name>
<keyword evidence="7" id="KW-0695">RNA-directed DNA polymerase</keyword>
<proteinExistence type="predicted"/>
<dbReference type="FunFam" id="3.30.70.270:FF:000020">
    <property type="entry name" value="Transposon Tf2-6 polyprotein-like Protein"/>
    <property type="match status" value="1"/>
</dbReference>
<dbReference type="AlphaFoldDB" id="A0AAP0AX43"/>
<keyword evidence="4" id="KW-0540">Nuclease</keyword>
<evidence type="ECO:0000313" key="11">
    <source>
        <dbReference type="Proteomes" id="UP001418222"/>
    </source>
</evidence>
<dbReference type="PANTHER" id="PTHR33064:SF37">
    <property type="entry name" value="RIBONUCLEASE H"/>
    <property type="match status" value="1"/>
</dbReference>
<dbReference type="Pfam" id="PF17919">
    <property type="entry name" value="RT_RNaseH_2"/>
    <property type="match status" value="1"/>
</dbReference>
<keyword evidence="1" id="KW-0645">Protease</keyword>
<dbReference type="InterPro" id="IPR043502">
    <property type="entry name" value="DNA/RNA_pol_sf"/>
</dbReference>
<dbReference type="GO" id="GO:0008233">
    <property type="term" value="F:peptidase activity"/>
    <property type="evidence" value="ECO:0007669"/>
    <property type="project" value="UniProtKB-KW"/>
</dbReference>
<evidence type="ECO:0000259" key="8">
    <source>
        <dbReference type="Pfam" id="PF00078"/>
    </source>
</evidence>
<evidence type="ECO:0000313" key="10">
    <source>
        <dbReference type="EMBL" id="KAK8918476.1"/>
    </source>
</evidence>
<dbReference type="InterPro" id="IPR041577">
    <property type="entry name" value="RT_RNaseH_2"/>
</dbReference>
<dbReference type="Gene3D" id="3.10.10.10">
    <property type="entry name" value="HIV Type 1 Reverse Transcriptase, subunit A, domain 1"/>
    <property type="match status" value="1"/>
</dbReference>
<dbReference type="InterPro" id="IPR000477">
    <property type="entry name" value="RT_dom"/>
</dbReference>
<dbReference type="PANTHER" id="PTHR33064">
    <property type="entry name" value="POL PROTEIN"/>
    <property type="match status" value="1"/>
</dbReference>
<evidence type="ECO:0000256" key="1">
    <source>
        <dbReference type="ARBA" id="ARBA00022670"/>
    </source>
</evidence>
<evidence type="ECO:0000256" key="5">
    <source>
        <dbReference type="ARBA" id="ARBA00022759"/>
    </source>
</evidence>
<dbReference type="CDD" id="cd01647">
    <property type="entry name" value="RT_LTR"/>
    <property type="match status" value="1"/>
</dbReference>
<dbReference type="InterPro" id="IPR051320">
    <property type="entry name" value="Viral_Replic_Matur_Polypro"/>
</dbReference>
<gene>
    <name evidence="10" type="ORF">KSP39_PZI021744</name>
</gene>
<sequence>MQGVVFTSDMLILSLGGCDMVLGVQWLITLGPVNWDFYNLRLEFSSQGKQIVLRGSSPADQRLLTALLHRFADLFAEPQGLPPQRDVDHRIVLKDKELDINLRPYRYPPLQKSEIERLIGEMLATGVIRHSCSPFASPVVLVKKHDGSWCLCVDYRRLNQNTVKNKFPILVIEELIDELHGAMYFSKLDLRSEYHQVRMVADDIYKTAFRTHQGHYEFVVMSFGLTNAPSTFQSLMNRIFQGPLRKSILIFFDDILVFSATWAAHLEHLECAFAILRTNQLVLRQSKCDFGLTQVHYLGHVISGHGVATDPAKIQVMLDWPTPTSLKKVQGFLGLTGYYRRSIQGYGALARPLTELLKHRSFTWTAAAETAFQLLKRVVTKPPVLQLPNFQHTFVVETDASDTGVGVVLLQHERPVAYFSQALGPKNAGLPTYEKELLASSS</sequence>
<keyword evidence="11" id="KW-1185">Reference proteome</keyword>
<dbReference type="GO" id="GO:0006508">
    <property type="term" value="P:proteolysis"/>
    <property type="evidence" value="ECO:0007669"/>
    <property type="project" value="UniProtKB-KW"/>
</dbReference>
<dbReference type="SUPFAM" id="SSF56672">
    <property type="entry name" value="DNA/RNA polymerases"/>
    <property type="match status" value="1"/>
</dbReference>
<dbReference type="Gene3D" id="3.30.70.270">
    <property type="match status" value="2"/>
</dbReference>
<evidence type="ECO:0000256" key="2">
    <source>
        <dbReference type="ARBA" id="ARBA00022679"/>
    </source>
</evidence>
<dbReference type="GO" id="GO:0003964">
    <property type="term" value="F:RNA-directed DNA polymerase activity"/>
    <property type="evidence" value="ECO:0007669"/>
    <property type="project" value="UniProtKB-KW"/>
</dbReference>
<evidence type="ECO:0000259" key="9">
    <source>
        <dbReference type="Pfam" id="PF17919"/>
    </source>
</evidence>
<dbReference type="GO" id="GO:0004519">
    <property type="term" value="F:endonuclease activity"/>
    <property type="evidence" value="ECO:0007669"/>
    <property type="project" value="UniProtKB-KW"/>
</dbReference>
<keyword evidence="6" id="KW-0378">Hydrolase</keyword>
<keyword evidence="2" id="KW-0808">Transferase</keyword>
<dbReference type="InterPro" id="IPR043128">
    <property type="entry name" value="Rev_trsase/Diguanyl_cyclase"/>
</dbReference>
<evidence type="ECO:0008006" key="12">
    <source>
        <dbReference type="Google" id="ProtNLM"/>
    </source>
</evidence>
<dbReference type="Pfam" id="PF00078">
    <property type="entry name" value="RVT_1"/>
    <property type="match status" value="1"/>
</dbReference>
<evidence type="ECO:0000256" key="7">
    <source>
        <dbReference type="ARBA" id="ARBA00022918"/>
    </source>
</evidence>
<reference evidence="10 11" key="1">
    <citation type="journal article" date="2022" name="Nat. Plants">
        <title>Genomes of leafy and leafless Platanthera orchids illuminate the evolution of mycoheterotrophy.</title>
        <authorList>
            <person name="Li M.H."/>
            <person name="Liu K.W."/>
            <person name="Li Z."/>
            <person name="Lu H.C."/>
            <person name="Ye Q.L."/>
            <person name="Zhang D."/>
            <person name="Wang J.Y."/>
            <person name="Li Y.F."/>
            <person name="Zhong Z.M."/>
            <person name="Liu X."/>
            <person name="Yu X."/>
            <person name="Liu D.K."/>
            <person name="Tu X.D."/>
            <person name="Liu B."/>
            <person name="Hao Y."/>
            <person name="Liao X.Y."/>
            <person name="Jiang Y.T."/>
            <person name="Sun W.H."/>
            <person name="Chen J."/>
            <person name="Chen Y.Q."/>
            <person name="Ai Y."/>
            <person name="Zhai J.W."/>
            <person name="Wu S.S."/>
            <person name="Zhou Z."/>
            <person name="Hsiao Y.Y."/>
            <person name="Wu W.L."/>
            <person name="Chen Y.Y."/>
            <person name="Lin Y.F."/>
            <person name="Hsu J.L."/>
            <person name="Li C.Y."/>
            <person name="Wang Z.W."/>
            <person name="Zhao X."/>
            <person name="Zhong W.Y."/>
            <person name="Ma X.K."/>
            <person name="Ma L."/>
            <person name="Huang J."/>
            <person name="Chen G.Z."/>
            <person name="Huang M.Z."/>
            <person name="Huang L."/>
            <person name="Peng D.H."/>
            <person name="Luo Y.B."/>
            <person name="Zou S.Q."/>
            <person name="Chen S.P."/>
            <person name="Lan S."/>
            <person name="Tsai W.C."/>
            <person name="Van de Peer Y."/>
            <person name="Liu Z.J."/>
        </authorList>
    </citation>
    <scope>NUCLEOTIDE SEQUENCE [LARGE SCALE GENOMIC DNA]</scope>
    <source>
        <strain evidence="10">Lor287</strain>
    </source>
</reference>
<evidence type="ECO:0000256" key="4">
    <source>
        <dbReference type="ARBA" id="ARBA00022722"/>
    </source>
</evidence>
<feature type="domain" description="Reverse transcriptase" evidence="8">
    <location>
        <begin position="142"/>
        <end position="302"/>
    </location>
</feature>
<dbReference type="FunFam" id="3.10.10.10:FF:000007">
    <property type="entry name" value="Retrovirus-related Pol polyprotein from transposon 17.6-like Protein"/>
    <property type="match status" value="1"/>
</dbReference>
<protein>
    <recommendedName>
        <fullName evidence="12">Reverse transcriptase domain-containing protein</fullName>
    </recommendedName>
</protein>
<feature type="domain" description="Reverse transcriptase/retrotransposon-derived protein RNase H-like" evidence="9">
    <location>
        <begin position="364"/>
        <end position="439"/>
    </location>
</feature>
<evidence type="ECO:0000256" key="3">
    <source>
        <dbReference type="ARBA" id="ARBA00022695"/>
    </source>
</evidence>